<evidence type="ECO:0000256" key="1">
    <source>
        <dbReference type="ARBA" id="ARBA00022729"/>
    </source>
</evidence>
<gene>
    <name evidence="5" type="ORF">SAMN05216337_108914</name>
</gene>
<dbReference type="AlphaFoldDB" id="A0A1G7Q2W3"/>
<dbReference type="InterPro" id="IPR019546">
    <property type="entry name" value="TAT_signal_bac_arc"/>
</dbReference>
<evidence type="ECO:0000256" key="3">
    <source>
        <dbReference type="PIRSR" id="PIRSR002825-1"/>
    </source>
</evidence>
<keyword evidence="3" id="KW-0479">Metal-binding</keyword>
<dbReference type="NCBIfam" id="TIGR01409">
    <property type="entry name" value="TAT_signal_seq"/>
    <property type="match status" value="1"/>
</dbReference>
<evidence type="ECO:0000256" key="4">
    <source>
        <dbReference type="SAM" id="SignalP"/>
    </source>
</evidence>
<dbReference type="InterPro" id="IPR026045">
    <property type="entry name" value="Ferric-bd"/>
</dbReference>
<proteinExistence type="predicted"/>
<keyword evidence="1 4" id="KW-0732">Signal</keyword>
<name>A0A1G7Q2W3_9BRAD</name>
<evidence type="ECO:0000256" key="2">
    <source>
        <dbReference type="ARBA" id="ARBA00022764"/>
    </source>
</evidence>
<feature type="chain" id="PRO_5011746919" evidence="4">
    <location>
        <begin position="30"/>
        <end position="354"/>
    </location>
</feature>
<evidence type="ECO:0000313" key="6">
    <source>
        <dbReference type="Proteomes" id="UP000199245"/>
    </source>
</evidence>
<dbReference type="PANTHER" id="PTHR30006:SF2">
    <property type="entry name" value="ABC TRANSPORTER SUBSTRATE-BINDING PROTEIN"/>
    <property type="match status" value="1"/>
</dbReference>
<reference evidence="5 6" key="1">
    <citation type="submission" date="2016-10" db="EMBL/GenBank/DDBJ databases">
        <authorList>
            <person name="de Groot N.N."/>
        </authorList>
    </citation>
    <scope>NUCLEOTIDE SEQUENCE [LARGE SCALE GENOMIC DNA]</scope>
    <source>
        <strain evidence="5 6">R5</strain>
    </source>
</reference>
<feature type="signal peptide" evidence="4">
    <location>
        <begin position="1"/>
        <end position="29"/>
    </location>
</feature>
<dbReference type="PANTHER" id="PTHR30006">
    <property type="entry name" value="THIAMINE-BINDING PERIPLASMIC PROTEIN-RELATED"/>
    <property type="match status" value="1"/>
</dbReference>
<feature type="binding site" evidence="3">
    <location>
        <position position="246"/>
    </location>
    <ligand>
        <name>Fe cation</name>
        <dbReference type="ChEBI" id="CHEBI:24875"/>
    </ligand>
</feature>
<dbReference type="Pfam" id="PF10518">
    <property type="entry name" value="TAT_signal"/>
    <property type="match status" value="1"/>
</dbReference>
<sequence length="354" mass="38931">MPKPISRRDVLKGSAALAVGTVFASPARAAAPEPVAITPDLVAAATKEGKLVFYSSMDLPVGEKLGKAFEAAYPGITVQIERSGSERLFQRVAQEFDSNIHAADVVNSADASHFIPWKKSGWLMPFVPEDVAKHFPDNYRDPDGMAVTTRLWLSSIAYNTNLVKAEDAPKSFADLLDPKWMGKMVKGHPAYSGTIMTTTFQIVRELGWPYLEKLAKQRVMQVQSSTDPPKKLSLGERAVMADGNEYGIVLLKEARQPVEPVYPTEGTPTISGPTGIFAGAPHPNAAKLFQAWLHTRATQQFFADFTGQYSLHAQVQPKAGRRKLSDIKLMKEDPAGVEAMTEEIKTRYARLFRV</sequence>
<dbReference type="Pfam" id="PF01547">
    <property type="entry name" value="SBP_bac_1"/>
    <property type="match status" value="1"/>
</dbReference>
<dbReference type="PIRSF" id="PIRSF002825">
    <property type="entry name" value="CfbpA"/>
    <property type="match status" value="1"/>
</dbReference>
<dbReference type="InterPro" id="IPR006059">
    <property type="entry name" value="SBP"/>
</dbReference>
<dbReference type="InterPro" id="IPR006311">
    <property type="entry name" value="TAT_signal"/>
</dbReference>
<dbReference type="Proteomes" id="UP000199245">
    <property type="component" value="Unassembled WGS sequence"/>
</dbReference>
<protein>
    <submittedName>
        <fullName evidence="5">Iron(III) transport system substrate-binding protein</fullName>
    </submittedName>
</protein>
<dbReference type="PROSITE" id="PS51318">
    <property type="entry name" value="TAT"/>
    <property type="match status" value="1"/>
</dbReference>
<dbReference type="SUPFAM" id="SSF53850">
    <property type="entry name" value="Periplasmic binding protein-like II"/>
    <property type="match status" value="1"/>
</dbReference>
<dbReference type="Gene3D" id="3.40.190.10">
    <property type="entry name" value="Periplasmic binding protein-like II"/>
    <property type="match status" value="2"/>
</dbReference>
<evidence type="ECO:0000313" key="5">
    <source>
        <dbReference type="EMBL" id="SDF92798.1"/>
    </source>
</evidence>
<keyword evidence="3" id="KW-0408">Iron</keyword>
<dbReference type="EMBL" id="FMZW01000089">
    <property type="protein sequence ID" value="SDF92798.1"/>
    <property type="molecule type" value="Genomic_DNA"/>
</dbReference>
<dbReference type="GO" id="GO:0046872">
    <property type="term" value="F:metal ion binding"/>
    <property type="evidence" value="ECO:0007669"/>
    <property type="project" value="UniProtKB-KW"/>
</dbReference>
<accession>A0A1G7Q2W3</accession>
<organism evidence="5 6">
    <name type="scientific">Bradyrhizobium brasilense</name>
    <dbReference type="NCBI Taxonomy" id="1419277"/>
    <lineage>
        <taxon>Bacteria</taxon>
        <taxon>Pseudomonadati</taxon>
        <taxon>Pseudomonadota</taxon>
        <taxon>Alphaproteobacteria</taxon>
        <taxon>Hyphomicrobiales</taxon>
        <taxon>Nitrobacteraceae</taxon>
        <taxon>Bradyrhizobium</taxon>
    </lineage>
</organism>
<keyword evidence="2" id="KW-0574">Periplasm</keyword>
<dbReference type="RefSeq" id="WP_092090490.1">
    <property type="nucleotide sequence ID" value="NZ_FMZW01000089.1"/>
</dbReference>